<dbReference type="AlphaFoldDB" id="A0A1X7UAW8"/>
<dbReference type="InParanoid" id="A0A1X7UAW8"/>
<dbReference type="EnsemblMetazoa" id="Aqu2.1.24619_001">
    <property type="protein sequence ID" value="Aqu2.1.24619_001"/>
    <property type="gene ID" value="Aqu2.1.24619"/>
</dbReference>
<accession>A0A1X7UAW8</accession>
<reference evidence="1" key="1">
    <citation type="submission" date="2017-05" db="UniProtKB">
        <authorList>
            <consortium name="EnsemblMetazoa"/>
        </authorList>
    </citation>
    <scope>IDENTIFICATION</scope>
</reference>
<sequence>HKIVTIVAANITKRNLFDDDDKPIPGLALLPRSIRIKLLLLLPAVDVHKLEGTSVTADILMNEIWETLYKERNRNRLMDIDKHNSLFSCKDLYFSAAMVNSRINYLMFYEANKELSVYFTHVKESVYNDYKIATFHNVIWAQYMYRAFITTKTFKSNLFDDDDKPIPGLALLPRSIRIKLLLLLPAVDVHKLEGTSVTNDILMDEIWETLYKERNHNRRLYKHNSLFSCKDLYFSTAMVNPYHNYLMFYEANKELSVYFTHVKESVYKNYKIATFHNVIRAPHWYGVFITTKTFKSKAIIDNYYDSSDALALTMIDLNISLKIVTGLLPELDHDILKKLTQSAEAIHWITSYADIEKFFKIIFIENKCRIISCICKEVPSLLLLDYLQQQCDLKILDVNAHFTSEDASEKFKEVVKRHKNLEVVSVRFRTYWYMYNNDIAELMYRPCFQHLNIQEFSLINVSLLSAFFLSPYPVTLRLEVDEFPVSYPIPVPPLAINTEQESKSLDLALHGFNHYHIWESSFFPKYIVLKSLRIRSKGSETLCLFSKVKSIKVDEVTISIGTCNTISFPSSRYISFLEIIFNSLSPTKPPYLQLIVEYSGDDPSPVLYDTWKRCGAIKLKKAVIVEKYDQKKEKYLEEMM</sequence>
<proteinExistence type="predicted"/>
<protein>
    <submittedName>
        <fullName evidence="1">Uncharacterized protein</fullName>
    </submittedName>
</protein>
<evidence type="ECO:0000313" key="1">
    <source>
        <dbReference type="EnsemblMetazoa" id="Aqu2.1.24619_001"/>
    </source>
</evidence>
<organism evidence="1">
    <name type="scientific">Amphimedon queenslandica</name>
    <name type="common">Sponge</name>
    <dbReference type="NCBI Taxonomy" id="400682"/>
    <lineage>
        <taxon>Eukaryota</taxon>
        <taxon>Metazoa</taxon>
        <taxon>Porifera</taxon>
        <taxon>Demospongiae</taxon>
        <taxon>Heteroscleromorpha</taxon>
        <taxon>Haplosclerida</taxon>
        <taxon>Niphatidae</taxon>
        <taxon>Amphimedon</taxon>
    </lineage>
</organism>
<name>A0A1X7UAW8_AMPQE</name>